<feature type="domain" description="Receptor L-domain" evidence="1">
    <location>
        <begin position="82"/>
        <end position="179"/>
    </location>
</feature>
<dbReference type="Proteomes" id="UP000270094">
    <property type="component" value="Unassembled WGS sequence"/>
</dbReference>
<dbReference type="InterPro" id="IPR036941">
    <property type="entry name" value="Rcpt_L-dom_sf"/>
</dbReference>
<dbReference type="SUPFAM" id="SSF52058">
    <property type="entry name" value="L domain-like"/>
    <property type="match status" value="1"/>
</dbReference>
<dbReference type="Gene3D" id="3.80.20.20">
    <property type="entry name" value="Receptor L-domain"/>
    <property type="match status" value="1"/>
</dbReference>
<evidence type="ECO:0000313" key="3">
    <source>
        <dbReference type="Proteomes" id="UP000270094"/>
    </source>
</evidence>
<dbReference type="InterPro" id="IPR000494">
    <property type="entry name" value="Rcpt_L-dom"/>
</dbReference>
<dbReference type="EMBL" id="UYYB01007336">
    <property type="protein sequence ID" value="VDM68020.1"/>
    <property type="molecule type" value="Genomic_DNA"/>
</dbReference>
<evidence type="ECO:0000259" key="1">
    <source>
        <dbReference type="Pfam" id="PF01030"/>
    </source>
</evidence>
<organism evidence="2 3">
    <name type="scientific">Strongylus vulgaris</name>
    <name type="common">Blood worm</name>
    <dbReference type="NCBI Taxonomy" id="40348"/>
    <lineage>
        <taxon>Eukaryota</taxon>
        <taxon>Metazoa</taxon>
        <taxon>Ecdysozoa</taxon>
        <taxon>Nematoda</taxon>
        <taxon>Chromadorea</taxon>
        <taxon>Rhabditida</taxon>
        <taxon>Rhabditina</taxon>
        <taxon>Rhabditomorpha</taxon>
        <taxon>Strongyloidea</taxon>
        <taxon>Strongylidae</taxon>
        <taxon>Strongylus</taxon>
    </lineage>
</organism>
<dbReference type="AlphaFoldDB" id="A0A3P7I5F9"/>
<reference evidence="2 3" key="1">
    <citation type="submission" date="2018-11" db="EMBL/GenBank/DDBJ databases">
        <authorList>
            <consortium name="Pathogen Informatics"/>
        </authorList>
    </citation>
    <scope>NUCLEOTIDE SEQUENCE [LARGE SCALE GENOMIC DNA]</scope>
</reference>
<proteinExistence type="predicted"/>
<evidence type="ECO:0000313" key="2">
    <source>
        <dbReference type="EMBL" id="VDM68020.1"/>
    </source>
</evidence>
<name>A0A3P7I5F9_STRVU</name>
<dbReference type="OrthoDB" id="5789728at2759"/>
<dbReference type="Pfam" id="PF01030">
    <property type="entry name" value="Recep_L_domain"/>
    <property type="match status" value="1"/>
</dbReference>
<gene>
    <name evidence="2" type="ORF">SVUK_LOCUS3018</name>
</gene>
<keyword evidence="3" id="KW-1185">Reference proteome</keyword>
<protein>
    <recommendedName>
        <fullName evidence="1">Receptor L-domain domain-containing protein</fullName>
    </recommendedName>
</protein>
<sequence>MPVVKLVKDAELVLINNTQLSELPQFEIENGKRVRLLVRDNPQLDTTQLLKECERKRCSPRVFNLVQMPYSCSYRRPLPSTCKNVTDDIDITNDDISAAVEVLYGTLIVKNSNWTQFPNMKNLRLVEQRPSKPVLVIEDNELLRDLDALFDIQFSIRDRKTAVIIKNNPELCFNEKYSNNSFANRYAVQVKFLLDYGDVYFPCLVDKFKSVIFVNISAHVSYDPYILIKTYQCDFSCISLRYL</sequence>
<accession>A0A3P7I5F9</accession>